<evidence type="ECO:0000256" key="3">
    <source>
        <dbReference type="PROSITE-ProRule" id="PRU10007"/>
    </source>
</evidence>
<reference evidence="6" key="1">
    <citation type="submission" date="2021-03" db="EMBL/GenBank/DDBJ databases">
        <title>Chromosome level genome of the anhydrobiotic midge Polypedilum vanderplanki.</title>
        <authorList>
            <person name="Yoshida Y."/>
            <person name="Kikawada T."/>
            <person name="Gusev O."/>
        </authorList>
    </citation>
    <scope>NUCLEOTIDE SEQUENCE</scope>
    <source>
        <strain evidence="6">NIAS01</strain>
        <tissue evidence="6">Whole body or cell culture</tissue>
    </source>
</reference>
<dbReference type="Gene3D" id="3.40.605.10">
    <property type="entry name" value="Aldehyde Dehydrogenase, Chain A, domain 1"/>
    <property type="match status" value="1"/>
</dbReference>
<dbReference type="FunFam" id="3.40.605.10:FF:000026">
    <property type="entry name" value="Aldehyde dehydrogenase, putative"/>
    <property type="match status" value="1"/>
</dbReference>
<dbReference type="InterPro" id="IPR015590">
    <property type="entry name" value="Aldehyde_DH_dom"/>
</dbReference>
<dbReference type="InterPro" id="IPR016160">
    <property type="entry name" value="Ald_DH_CS_CYS"/>
</dbReference>
<organism evidence="6 7">
    <name type="scientific">Polypedilum vanderplanki</name>
    <name type="common">Sleeping chironomid midge</name>
    <dbReference type="NCBI Taxonomy" id="319348"/>
    <lineage>
        <taxon>Eukaryota</taxon>
        <taxon>Metazoa</taxon>
        <taxon>Ecdysozoa</taxon>
        <taxon>Arthropoda</taxon>
        <taxon>Hexapoda</taxon>
        <taxon>Insecta</taxon>
        <taxon>Pterygota</taxon>
        <taxon>Neoptera</taxon>
        <taxon>Endopterygota</taxon>
        <taxon>Diptera</taxon>
        <taxon>Nematocera</taxon>
        <taxon>Chironomoidea</taxon>
        <taxon>Chironomidae</taxon>
        <taxon>Chironominae</taxon>
        <taxon>Polypedilum</taxon>
        <taxon>Polypedilum</taxon>
    </lineage>
</organism>
<dbReference type="FunFam" id="3.40.309.10:FF:000001">
    <property type="entry name" value="Mitochondrial aldehyde dehydrogenase 2"/>
    <property type="match status" value="1"/>
</dbReference>
<dbReference type="EMBL" id="JADBJN010000004">
    <property type="protein sequence ID" value="KAG5667999.1"/>
    <property type="molecule type" value="Genomic_DNA"/>
</dbReference>
<comment type="similarity">
    <text evidence="1 4">Belongs to the aldehyde dehydrogenase family.</text>
</comment>
<name>A0A9J6BEF9_POLVA</name>
<dbReference type="Gene3D" id="3.40.309.10">
    <property type="entry name" value="Aldehyde Dehydrogenase, Chain A, domain 2"/>
    <property type="match status" value="1"/>
</dbReference>
<dbReference type="GO" id="GO:0016620">
    <property type="term" value="F:oxidoreductase activity, acting on the aldehyde or oxo group of donors, NAD or NADP as acceptor"/>
    <property type="evidence" value="ECO:0007669"/>
    <property type="project" value="InterPro"/>
</dbReference>
<sequence>MANPNQEVKYTKLFINNEFVNSVSGKTFETLNPSTEKKIADIAEGDKADVDLAVAAAKKAFERKSEWRNLDSTARAALLNKLADLIARDIDIISNLEALDTGKPIDHAKMQVGWAVNVFRSVASYADKIFGRTVPSDGALFSYTRKEPVGVVGLITPWNYPILLVAMKVGPALAAGCTIIHKPAEQTPLTALYVAALSKEAGFPAGVLNVIPGYGPTAGAAITSHADVRKVGFTGSTEVGKLIMEAAAKSNLKKVSLELGGKSPFVVFDDVNLDEVIPVAVEGVFTNAGQICIAPSRTFVQESIYDEFVKKVVAYAKNRKLGSQFTSGVQQGPQVDKDTFDKVLTYIEYGKQDGAKLELGGKRWGTEGYFIEPTIFSNVTDNMRIARDEIFGPVMSILKFKTLEEVIDRANNTEYGLSSTVFTKNIEQAFAFANQVEAGNVKVNSGGMGNNLPFGGYKQSGIGREGGDYGVELYLETKAVSIKMPYKM</sequence>
<comment type="caution">
    <text evidence="6">The sequence shown here is derived from an EMBL/GenBank/DDBJ whole genome shotgun (WGS) entry which is preliminary data.</text>
</comment>
<dbReference type="InterPro" id="IPR016163">
    <property type="entry name" value="Ald_DH_C"/>
</dbReference>
<dbReference type="InterPro" id="IPR016161">
    <property type="entry name" value="Ald_DH/histidinol_DH"/>
</dbReference>
<protein>
    <recommendedName>
        <fullName evidence="5">Aldehyde dehydrogenase domain-containing protein</fullName>
    </recommendedName>
</protein>
<dbReference type="FunFam" id="3.40.605.10:FF:000050">
    <property type="entry name" value="Aldehyde dehydrogenase, mitochondrial"/>
    <property type="match status" value="1"/>
</dbReference>
<feature type="domain" description="Aldehyde dehydrogenase" evidence="5">
    <location>
        <begin position="20"/>
        <end position="480"/>
    </location>
</feature>
<dbReference type="AlphaFoldDB" id="A0A9J6BEF9"/>
<keyword evidence="7" id="KW-1185">Reference proteome</keyword>
<dbReference type="PANTHER" id="PTHR11699">
    <property type="entry name" value="ALDEHYDE DEHYDROGENASE-RELATED"/>
    <property type="match status" value="1"/>
</dbReference>
<dbReference type="OrthoDB" id="310895at2759"/>
<dbReference type="InterPro" id="IPR029510">
    <property type="entry name" value="Ald_DH_CS_GLU"/>
</dbReference>
<evidence type="ECO:0000256" key="2">
    <source>
        <dbReference type="ARBA" id="ARBA00023002"/>
    </source>
</evidence>
<gene>
    <name evidence="6" type="ORF">PVAND_015956</name>
</gene>
<evidence type="ECO:0000256" key="1">
    <source>
        <dbReference type="ARBA" id="ARBA00009986"/>
    </source>
</evidence>
<dbReference type="PROSITE" id="PS00070">
    <property type="entry name" value="ALDEHYDE_DEHYDR_CYS"/>
    <property type="match status" value="1"/>
</dbReference>
<evidence type="ECO:0000313" key="7">
    <source>
        <dbReference type="Proteomes" id="UP001107558"/>
    </source>
</evidence>
<evidence type="ECO:0000256" key="4">
    <source>
        <dbReference type="RuleBase" id="RU003345"/>
    </source>
</evidence>
<proteinExistence type="inferred from homology"/>
<dbReference type="SUPFAM" id="SSF53720">
    <property type="entry name" value="ALDH-like"/>
    <property type="match status" value="1"/>
</dbReference>
<evidence type="ECO:0000313" key="6">
    <source>
        <dbReference type="EMBL" id="KAG5667999.1"/>
    </source>
</evidence>
<accession>A0A9J6BEF9</accession>
<dbReference type="Proteomes" id="UP001107558">
    <property type="component" value="Chromosome 4"/>
</dbReference>
<evidence type="ECO:0000259" key="5">
    <source>
        <dbReference type="Pfam" id="PF00171"/>
    </source>
</evidence>
<dbReference type="PROSITE" id="PS00687">
    <property type="entry name" value="ALDEHYDE_DEHYDR_GLU"/>
    <property type="match status" value="1"/>
</dbReference>
<dbReference type="InterPro" id="IPR016162">
    <property type="entry name" value="Ald_DH_N"/>
</dbReference>
<dbReference type="Pfam" id="PF00171">
    <property type="entry name" value="Aldedh"/>
    <property type="match status" value="1"/>
</dbReference>
<feature type="active site" evidence="3">
    <location>
        <position position="258"/>
    </location>
</feature>
<keyword evidence="2 4" id="KW-0560">Oxidoreductase</keyword>